<reference evidence="2 3" key="1">
    <citation type="submission" date="2024-01" db="EMBL/GenBank/DDBJ databases">
        <title>The complete chloroplast genome sequence of Lithospermum erythrorhizon: insights into the phylogenetic relationship among Boraginaceae species and the maternal lineages of purple gromwells.</title>
        <authorList>
            <person name="Okada T."/>
            <person name="Watanabe K."/>
        </authorList>
    </citation>
    <scope>NUCLEOTIDE SEQUENCE [LARGE SCALE GENOMIC DNA]</scope>
</reference>
<keyword evidence="3" id="KW-1185">Reference proteome</keyword>
<proteinExistence type="predicted"/>
<dbReference type="Proteomes" id="UP001454036">
    <property type="component" value="Unassembled WGS sequence"/>
</dbReference>
<protein>
    <submittedName>
        <fullName evidence="2">Uncharacterized protein</fullName>
    </submittedName>
</protein>
<feature type="region of interest" description="Disordered" evidence="1">
    <location>
        <begin position="59"/>
        <end position="82"/>
    </location>
</feature>
<organism evidence="2 3">
    <name type="scientific">Lithospermum erythrorhizon</name>
    <name type="common">Purple gromwell</name>
    <name type="synonym">Lithospermum officinale var. erythrorhizon</name>
    <dbReference type="NCBI Taxonomy" id="34254"/>
    <lineage>
        <taxon>Eukaryota</taxon>
        <taxon>Viridiplantae</taxon>
        <taxon>Streptophyta</taxon>
        <taxon>Embryophyta</taxon>
        <taxon>Tracheophyta</taxon>
        <taxon>Spermatophyta</taxon>
        <taxon>Magnoliopsida</taxon>
        <taxon>eudicotyledons</taxon>
        <taxon>Gunneridae</taxon>
        <taxon>Pentapetalae</taxon>
        <taxon>asterids</taxon>
        <taxon>lamiids</taxon>
        <taxon>Boraginales</taxon>
        <taxon>Boraginaceae</taxon>
        <taxon>Boraginoideae</taxon>
        <taxon>Lithospermeae</taxon>
        <taxon>Lithospermum</taxon>
    </lineage>
</organism>
<dbReference type="EMBL" id="BAABME010010730">
    <property type="protein sequence ID" value="GAA0181436.1"/>
    <property type="molecule type" value="Genomic_DNA"/>
</dbReference>
<evidence type="ECO:0000313" key="2">
    <source>
        <dbReference type="EMBL" id="GAA0181436.1"/>
    </source>
</evidence>
<comment type="caution">
    <text evidence="2">The sequence shown here is derived from an EMBL/GenBank/DDBJ whole genome shotgun (WGS) entry which is preliminary data.</text>
</comment>
<name>A0AAV3RM11_LITER</name>
<evidence type="ECO:0000256" key="1">
    <source>
        <dbReference type="SAM" id="MobiDB-lite"/>
    </source>
</evidence>
<dbReference type="AlphaFoldDB" id="A0AAV3RM11"/>
<gene>
    <name evidence="2" type="ORF">LIER_30243</name>
</gene>
<sequence length="200" mass="22431">MDIRICKQHIKSESIKGVENCEKVPIKLCSLWYPSQKAVIKAFVLPYNSYFLAYPASSNKERKKGSDTTNTRISDRGITTDTTNTRISDRGITDKAFHQTEVLRNEIVPNDRHDQIEAIGCEMIPNIPSAYEHLSIEMPKSNKIAVDHLNIGSQSIEKEAIGREMISNIPSAYEHLSTEMPKSNNIAADHLNIGSYVGNQ</sequence>
<evidence type="ECO:0000313" key="3">
    <source>
        <dbReference type="Proteomes" id="UP001454036"/>
    </source>
</evidence>
<feature type="compositionally biased region" description="Polar residues" evidence="1">
    <location>
        <begin position="67"/>
        <end position="82"/>
    </location>
</feature>
<accession>A0AAV3RM11</accession>